<dbReference type="RefSeq" id="WP_267570163.1">
    <property type="nucleotide sequence ID" value="NZ_JAPNTZ010000027.1"/>
</dbReference>
<proteinExistence type="predicted"/>
<accession>A0ABT4BG70</accession>
<name>A0ABT4BG70_9ACTN</name>
<protein>
    <submittedName>
        <fullName evidence="1">Uncharacterized protein</fullName>
    </submittedName>
</protein>
<reference evidence="1" key="1">
    <citation type="submission" date="2022-11" db="EMBL/GenBank/DDBJ databases">
        <authorList>
            <person name="Somphong A."/>
            <person name="Phongsopitanun W."/>
        </authorList>
    </citation>
    <scope>NUCLEOTIDE SEQUENCE</scope>
    <source>
        <strain evidence="1">Pm04-4</strain>
    </source>
</reference>
<dbReference type="Proteomes" id="UP001151002">
    <property type="component" value="Unassembled WGS sequence"/>
</dbReference>
<dbReference type="EMBL" id="JAPNTZ010000027">
    <property type="protein sequence ID" value="MCY1145544.1"/>
    <property type="molecule type" value="Genomic_DNA"/>
</dbReference>
<keyword evidence="2" id="KW-1185">Reference proteome</keyword>
<gene>
    <name evidence="1" type="ORF">OWR29_46720</name>
</gene>
<evidence type="ECO:0000313" key="2">
    <source>
        <dbReference type="Proteomes" id="UP001151002"/>
    </source>
</evidence>
<comment type="caution">
    <text evidence="1">The sequence shown here is derived from an EMBL/GenBank/DDBJ whole genome shotgun (WGS) entry which is preliminary data.</text>
</comment>
<organism evidence="1 2">
    <name type="scientific">Paractinoplanes pyxinae</name>
    <dbReference type="NCBI Taxonomy" id="2997416"/>
    <lineage>
        <taxon>Bacteria</taxon>
        <taxon>Bacillati</taxon>
        <taxon>Actinomycetota</taxon>
        <taxon>Actinomycetes</taxon>
        <taxon>Micromonosporales</taxon>
        <taxon>Micromonosporaceae</taxon>
        <taxon>Paractinoplanes</taxon>
    </lineage>
</organism>
<evidence type="ECO:0000313" key="1">
    <source>
        <dbReference type="EMBL" id="MCY1145544.1"/>
    </source>
</evidence>
<sequence length="99" mass="11202">MTGDQVFRSHGDFLCAGDQEALAFCEEIVDVMIGRYKISRSEAVACVNRQWPATDAYSRIVGSSIVYHEDADFWAADIYYGGDSRWWRPDADLRPLPPP</sequence>